<dbReference type="Proteomes" id="UP000095472">
    <property type="component" value="Chromosome"/>
</dbReference>
<dbReference type="EMBL" id="CP182909">
    <property type="protein sequence ID" value="XPM64981.1"/>
    <property type="molecule type" value="Genomic_DNA"/>
</dbReference>
<accession>A0ACD5GYH2</accession>
<proteinExistence type="predicted"/>
<sequence length="40" mass="4488">MKSPQPLLYSALSTFHSALKTPPTLFYTQHSALSTQHFPL</sequence>
<gene>
    <name evidence="1" type="ORF">BH720_003640</name>
</gene>
<keyword evidence="2" id="KW-1185">Reference proteome</keyword>
<protein>
    <submittedName>
        <fullName evidence="1">Uncharacterized protein</fullName>
    </submittedName>
</protein>
<evidence type="ECO:0000313" key="1">
    <source>
        <dbReference type="EMBL" id="XPM64981.1"/>
    </source>
</evidence>
<evidence type="ECO:0000313" key="2">
    <source>
        <dbReference type="Proteomes" id="UP000095472"/>
    </source>
</evidence>
<name>A0ACD5GYH2_9CYAN</name>
<reference evidence="1 2" key="1">
    <citation type="journal article" date="2016" name="Genome Announc.">
        <title>Draft Genome Sequence of the Thermotolerant Cyanobacterium Desertifilum sp. IPPAS B-1220.</title>
        <authorList>
            <person name="Mironov K.S."/>
            <person name="Sinetova M.A."/>
            <person name="Bolatkhan K."/>
            <person name="Zayadan B.K."/>
            <person name="Ustinova V.V."/>
            <person name="Kupriyanova E.V."/>
            <person name="Skrypnik A.N."/>
            <person name="Gogoleva N.E."/>
            <person name="Gogolev Y.V."/>
            <person name="Los D.A."/>
        </authorList>
    </citation>
    <scope>NUCLEOTIDE SEQUENCE [LARGE SCALE GENOMIC DNA]</scope>
    <source>
        <strain evidence="1 2">IPPAS B-1220</strain>
    </source>
</reference>
<organism evidence="1 2">
    <name type="scientific">Desertifilum tharense IPPAS B-1220</name>
    <dbReference type="NCBI Taxonomy" id="1781255"/>
    <lineage>
        <taxon>Bacteria</taxon>
        <taxon>Bacillati</taxon>
        <taxon>Cyanobacteriota</taxon>
        <taxon>Cyanophyceae</taxon>
        <taxon>Desertifilales</taxon>
        <taxon>Desertifilaceae</taxon>
        <taxon>Desertifilum</taxon>
    </lineage>
</organism>